<dbReference type="AlphaFoldDB" id="B8MQV1"/>
<dbReference type="STRING" id="441959.B8MQV1"/>
<protein>
    <submittedName>
        <fullName evidence="1">Uncharacterized protein</fullName>
    </submittedName>
</protein>
<accession>B8MQV1</accession>
<dbReference type="RefSeq" id="XP_002486897.1">
    <property type="nucleotide sequence ID" value="XM_002486852.1"/>
</dbReference>
<dbReference type="Proteomes" id="UP000001745">
    <property type="component" value="Unassembled WGS sequence"/>
</dbReference>
<gene>
    <name evidence="1" type="ORF">TSTA_053040</name>
</gene>
<reference evidence="2" key="1">
    <citation type="journal article" date="2015" name="Genome Announc.">
        <title>Genome sequence of the AIDS-associated pathogen Penicillium marneffei (ATCC18224) and its near taxonomic relative Talaromyces stipitatus (ATCC10500).</title>
        <authorList>
            <person name="Nierman W.C."/>
            <person name="Fedorova-Abrams N.D."/>
            <person name="Andrianopoulos A."/>
        </authorList>
    </citation>
    <scope>NUCLEOTIDE SEQUENCE [LARGE SCALE GENOMIC DNA]</scope>
    <source>
        <strain evidence="2">ATCC 10500 / CBS 375.48 / QM 6759 / NRRL 1006</strain>
    </source>
</reference>
<evidence type="ECO:0000313" key="2">
    <source>
        <dbReference type="Proteomes" id="UP000001745"/>
    </source>
</evidence>
<dbReference type="HOGENOM" id="CLU_015771_4_0_1"/>
<name>B8MQV1_TALSN</name>
<dbReference type="VEuPathDB" id="FungiDB:TSTA_053040"/>
<dbReference type="PhylomeDB" id="B8MQV1"/>
<dbReference type="EMBL" id="EQ962659">
    <property type="protein sequence ID" value="EED12786.1"/>
    <property type="molecule type" value="Genomic_DNA"/>
</dbReference>
<dbReference type="OrthoDB" id="3469466at2759"/>
<dbReference type="eggNOG" id="ENOG502SP01">
    <property type="taxonomic scope" value="Eukaryota"/>
</dbReference>
<dbReference type="InParanoid" id="B8MQV1"/>
<evidence type="ECO:0000313" key="1">
    <source>
        <dbReference type="EMBL" id="EED12786.1"/>
    </source>
</evidence>
<proteinExistence type="predicted"/>
<sequence length="559" mass="63252">MAPEDQGKQFVFVGGPMLIGKSKDGLRSKLAREGMREKRLEARKIAMAEINRLLTATTTTTTTKCSCRRESRIDGPAVRCSFCSRRNIRPYYYPWFTGDGDSSSVYDLASGLLDPMMPINELTSRLKVGSIFSFACRHIFPNLRSLDMAGIYQTWAFPFDDDELKLYAFLWSSKYHENLIRLTYGAPEDPAALKEELILKGLTLRALRKEVGNYTGQKPIDSIIRCMLVLAVNEKDSERIYREPSPFAPVFTGLHGLEVYGGRDFSPLHWMVMYKLLQKQGGIKKLRLFALAWHVSASDLTNAAHTLRKPLYPIVDVYGQKLDLDPPLLLFAPYGCGHSWGQRKTPGSGFNELLFMEQPVHGELVIVFCHIGELSYVIDHMSTQSCDAQLLDLLGDSRDLVHHRLFSQPNEDDTSDKILQRLDNGPSIGDTHKGCLELYLTCRLAMLLYSAHVTFPVPRSIAVRQRLLRSLCPKLQSFAVQGFSSPLLLWCTSVALIAAYGTEHFDEVLLLFKKLCCALQVMSLEKLLEILCSFAWVHATVQHHYPKMKGYFLANYEDT</sequence>
<dbReference type="OMA" id="QTWAFPF"/>
<dbReference type="GeneID" id="8098253"/>
<organism evidence="1 2">
    <name type="scientific">Talaromyces stipitatus (strain ATCC 10500 / CBS 375.48 / QM 6759 / NRRL 1006)</name>
    <name type="common">Penicillium stipitatum</name>
    <dbReference type="NCBI Taxonomy" id="441959"/>
    <lineage>
        <taxon>Eukaryota</taxon>
        <taxon>Fungi</taxon>
        <taxon>Dikarya</taxon>
        <taxon>Ascomycota</taxon>
        <taxon>Pezizomycotina</taxon>
        <taxon>Eurotiomycetes</taxon>
        <taxon>Eurotiomycetidae</taxon>
        <taxon>Eurotiales</taxon>
        <taxon>Trichocomaceae</taxon>
        <taxon>Talaromyces</taxon>
        <taxon>Talaromyces sect. Talaromyces</taxon>
    </lineage>
</organism>
<keyword evidence="2" id="KW-1185">Reference proteome</keyword>